<organism evidence="1 2">
    <name type="scientific">Ajellomyces capsulatus</name>
    <name type="common">Darling's disease fungus</name>
    <name type="synonym">Histoplasma capsulatum</name>
    <dbReference type="NCBI Taxonomy" id="5037"/>
    <lineage>
        <taxon>Eukaryota</taxon>
        <taxon>Fungi</taxon>
        <taxon>Dikarya</taxon>
        <taxon>Ascomycota</taxon>
        <taxon>Pezizomycotina</taxon>
        <taxon>Eurotiomycetes</taxon>
        <taxon>Eurotiomycetidae</taxon>
        <taxon>Onygenales</taxon>
        <taxon>Ajellomycetaceae</taxon>
        <taxon>Histoplasma</taxon>
    </lineage>
</organism>
<evidence type="ECO:0000313" key="2">
    <source>
        <dbReference type="Proteomes" id="UP000663671"/>
    </source>
</evidence>
<reference evidence="1" key="1">
    <citation type="submission" date="2021-01" db="EMBL/GenBank/DDBJ databases">
        <title>Chromosome-level genome assembly of a human fungal pathogen reveals clustering of transcriptionally co-regulated genes.</title>
        <authorList>
            <person name="Voorhies M."/>
            <person name="Cohen S."/>
            <person name="Shea T.P."/>
            <person name="Petrus S."/>
            <person name="Munoz J.F."/>
            <person name="Poplawski S."/>
            <person name="Goldman W.E."/>
            <person name="Michael T."/>
            <person name="Cuomo C.A."/>
            <person name="Sil A."/>
            <person name="Beyhan S."/>
        </authorList>
    </citation>
    <scope>NUCLEOTIDE SEQUENCE</scope>
    <source>
        <strain evidence="1">WU24</strain>
    </source>
</reference>
<accession>A0A8A1M365</accession>
<sequence length="203" mass="22706">MPEYYSVALARHSLQHLIIVRHKTVTLLSEPVHLRPDPSLIVLNHLLLISGLWVCPSGEFLDSNHSLPRRSLVRMNSFPNISTFSAPDPTASICQIAGGSNGTAVTYSLTTMGNQYQTGIDGPLPKDGFEHQVQHWRRKEQMEEFASDERQAILNLRRQMLKFVPAERVTAEQVLKSEVDGQVGTACFPKILFGGINCRLTKE</sequence>
<gene>
    <name evidence="1" type="ORF">I7I51_08546</name>
</gene>
<name>A0A8A1M365_AJECA</name>
<protein>
    <submittedName>
        <fullName evidence="1">Uncharacterized protein</fullName>
    </submittedName>
</protein>
<dbReference type="EMBL" id="CP069109">
    <property type="protein sequence ID" value="QSS59114.1"/>
    <property type="molecule type" value="Genomic_DNA"/>
</dbReference>
<dbReference type="AlphaFoldDB" id="A0A8A1M365"/>
<proteinExistence type="predicted"/>
<evidence type="ECO:0000313" key="1">
    <source>
        <dbReference type="EMBL" id="QSS59114.1"/>
    </source>
</evidence>
<dbReference type="VEuPathDB" id="FungiDB:I7I51_08546"/>
<dbReference type="Proteomes" id="UP000663671">
    <property type="component" value="Chromosome 2"/>
</dbReference>